<evidence type="ECO:0000313" key="4">
    <source>
        <dbReference type="Proteomes" id="UP000037505"/>
    </source>
</evidence>
<accession>A0A0L1J6L8</accession>
<dbReference type="AlphaFoldDB" id="A0A0L1J6L8"/>
<keyword evidence="2" id="KW-0472">Membrane</keyword>
<dbReference type="STRING" id="1509407.A0A0L1J6L8"/>
<gene>
    <name evidence="3" type="ORF">ANOM_004025</name>
</gene>
<feature type="compositionally biased region" description="Low complexity" evidence="1">
    <location>
        <begin position="101"/>
        <end position="132"/>
    </location>
</feature>
<evidence type="ECO:0000313" key="3">
    <source>
        <dbReference type="EMBL" id="KNG87389.1"/>
    </source>
</evidence>
<evidence type="ECO:0000256" key="2">
    <source>
        <dbReference type="SAM" id="Phobius"/>
    </source>
</evidence>
<dbReference type="RefSeq" id="XP_015408312.1">
    <property type="nucleotide sequence ID" value="XM_015549282.1"/>
</dbReference>
<evidence type="ECO:0000256" key="1">
    <source>
        <dbReference type="SAM" id="MobiDB-lite"/>
    </source>
</evidence>
<name>A0A0L1J6L8_ASPN3</name>
<dbReference type="EMBL" id="JNOM01000082">
    <property type="protein sequence ID" value="KNG87389.1"/>
    <property type="molecule type" value="Genomic_DNA"/>
</dbReference>
<keyword evidence="4" id="KW-1185">Reference proteome</keyword>
<dbReference type="OrthoDB" id="4508208at2759"/>
<sequence length="253" mass="26227">MSDSFKEVAQIHGIEVVQAGLEPVPNQNNPHHVIVPVLANESVPRENRICGLRKMTFWLAVAVAVLVAVVIALAVGLGVGLTRSHSASAAPIATNSLGITSTPSASPLSPSSSSSTYSVSSTSTSGPSPTSTALFDKSTNYTCPDANNTEVRNVSGGSGSSSYYIFCDADISSSSKKDLSSSVQSSFADCLALCNSMNNFQGRTDVGCTYNFEGTGNQDKGTCWCLSGGNKSIITNVGNMVAVLSTENVKLDL</sequence>
<dbReference type="GeneID" id="26805829"/>
<organism evidence="3 4">
    <name type="scientific">Aspergillus nomiae NRRL (strain ATCC 15546 / NRRL 13137 / CBS 260.88 / M93)</name>
    <dbReference type="NCBI Taxonomy" id="1509407"/>
    <lineage>
        <taxon>Eukaryota</taxon>
        <taxon>Fungi</taxon>
        <taxon>Dikarya</taxon>
        <taxon>Ascomycota</taxon>
        <taxon>Pezizomycotina</taxon>
        <taxon>Eurotiomycetes</taxon>
        <taxon>Eurotiomycetidae</taxon>
        <taxon>Eurotiales</taxon>
        <taxon>Aspergillaceae</taxon>
        <taxon>Aspergillus</taxon>
        <taxon>Aspergillus subgen. Circumdati</taxon>
    </lineage>
</organism>
<evidence type="ECO:0008006" key="5">
    <source>
        <dbReference type="Google" id="ProtNLM"/>
    </source>
</evidence>
<protein>
    <recommendedName>
        <fullName evidence="5">Apple domain-containing protein</fullName>
    </recommendedName>
</protein>
<keyword evidence="2" id="KW-1133">Transmembrane helix</keyword>
<keyword evidence="2" id="KW-0812">Transmembrane</keyword>
<comment type="caution">
    <text evidence="3">The sequence shown here is derived from an EMBL/GenBank/DDBJ whole genome shotgun (WGS) entry which is preliminary data.</text>
</comment>
<feature type="transmembrane region" description="Helical" evidence="2">
    <location>
        <begin position="57"/>
        <end position="81"/>
    </location>
</feature>
<dbReference type="Proteomes" id="UP000037505">
    <property type="component" value="Unassembled WGS sequence"/>
</dbReference>
<feature type="region of interest" description="Disordered" evidence="1">
    <location>
        <begin position="101"/>
        <end position="133"/>
    </location>
</feature>
<reference evidence="3 4" key="1">
    <citation type="submission" date="2014-06" db="EMBL/GenBank/DDBJ databases">
        <title>The Genome of the Aflatoxigenic Filamentous Fungus Aspergillus nomius.</title>
        <authorList>
            <person name="Moore M.G."/>
            <person name="Shannon B.M."/>
            <person name="Brian M.M."/>
        </authorList>
    </citation>
    <scope>NUCLEOTIDE SEQUENCE [LARGE SCALE GENOMIC DNA]</scope>
    <source>
        <strain evidence="3 4">NRRL 13137</strain>
    </source>
</reference>
<proteinExistence type="predicted"/>